<dbReference type="Gramene" id="TVU20666">
    <property type="protein sequence ID" value="TVU20666"/>
    <property type="gene ID" value="EJB05_36884"/>
</dbReference>
<organism evidence="1 2">
    <name type="scientific">Eragrostis curvula</name>
    <name type="common">weeping love grass</name>
    <dbReference type="NCBI Taxonomy" id="38414"/>
    <lineage>
        <taxon>Eukaryota</taxon>
        <taxon>Viridiplantae</taxon>
        <taxon>Streptophyta</taxon>
        <taxon>Embryophyta</taxon>
        <taxon>Tracheophyta</taxon>
        <taxon>Spermatophyta</taxon>
        <taxon>Magnoliopsida</taxon>
        <taxon>Liliopsida</taxon>
        <taxon>Poales</taxon>
        <taxon>Poaceae</taxon>
        <taxon>PACMAD clade</taxon>
        <taxon>Chloridoideae</taxon>
        <taxon>Eragrostideae</taxon>
        <taxon>Eragrostidinae</taxon>
        <taxon>Eragrostis</taxon>
    </lineage>
</organism>
<dbReference type="AlphaFoldDB" id="A0A5J9UAW1"/>
<dbReference type="EMBL" id="RWGY01000029">
    <property type="protein sequence ID" value="TVU20666.1"/>
    <property type="molecule type" value="Genomic_DNA"/>
</dbReference>
<evidence type="ECO:0000313" key="2">
    <source>
        <dbReference type="Proteomes" id="UP000324897"/>
    </source>
</evidence>
<feature type="non-terminal residue" evidence="1">
    <location>
        <position position="1"/>
    </location>
</feature>
<keyword evidence="2" id="KW-1185">Reference proteome</keyword>
<reference evidence="1 2" key="1">
    <citation type="journal article" date="2019" name="Sci. Rep.">
        <title>A high-quality genome of Eragrostis curvula grass provides insights into Poaceae evolution and supports new strategies to enhance forage quality.</title>
        <authorList>
            <person name="Carballo J."/>
            <person name="Santos B.A.C.M."/>
            <person name="Zappacosta D."/>
            <person name="Garbus I."/>
            <person name="Selva J.P."/>
            <person name="Gallo C.A."/>
            <person name="Diaz A."/>
            <person name="Albertini E."/>
            <person name="Caccamo M."/>
            <person name="Echenique V."/>
        </authorList>
    </citation>
    <scope>NUCLEOTIDE SEQUENCE [LARGE SCALE GENOMIC DNA]</scope>
    <source>
        <strain evidence="2">cv. Victoria</strain>
        <tissue evidence="1">Leaf</tissue>
    </source>
</reference>
<protein>
    <submittedName>
        <fullName evidence="1">Uncharacterized protein</fullName>
    </submittedName>
</protein>
<name>A0A5J9UAW1_9POAL</name>
<gene>
    <name evidence="1" type="ORF">EJB05_36884</name>
</gene>
<dbReference type="Proteomes" id="UP000324897">
    <property type="component" value="Chromosome 7"/>
</dbReference>
<evidence type="ECO:0000313" key="1">
    <source>
        <dbReference type="EMBL" id="TVU20666.1"/>
    </source>
</evidence>
<comment type="caution">
    <text evidence="1">The sequence shown here is derived from an EMBL/GenBank/DDBJ whole genome shotgun (WGS) entry which is preliminary data.</text>
</comment>
<accession>A0A5J9UAW1</accession>
<sequence length="77" mass="8693">MLVRAVRKRVASLKEVSEKRKKKIRLVQGYISQCKGLHGKSSMESSSGFYDSTLSKMLTSLFHSTCNFYQHLAADGH</sequence>
<proteinExistence type="predicted"/>